<reference evidence="1" key="1">
    <citation type="journal article" date="2014" name="PLoS Genet.">
        <title>The Genome of Spironucleus salmonicida Highlights a Fish Pathogen Adapted to Fluctuating Environments.</title>
        <authorList>
            <person name="Xu F."/>
            <person name="Jerlstrom-Hultqvist J."/>
            <person name="Einarsson E."/>
            <person name="Astvaldsson A."/>
            <person name="Svard S.G."/>
            <person name="Andersson J.O."/>
        </authorList>
    </citation>
    <scope>NUCLEOTIDE SEQUENCE</scope>
</reference>
<accession>V6LRY1</accession>
<proteinExistence type="predicted"/>
<organism evidence="1">
    <name type="scientific">Spironucleus salmonicida</name>
    <dbReference type="NCBI Taxonomy" id="348837"/>
    <lineage>
        <taxon>Eukaryota</taxon>
        <taxon>Metamonada</taxon>
        <taxon>Diplomonadida</taxon>
        <taxon>Hexamitidae</taxon>
        <taxon>Hexamitinae</taxon>
        <taxon>Spironucleus</taxon>
    </lineage>
</organism>
<sequence>MNNILTTYFGPDFLKITQNPKLLKKCINHPLFHYQNLCSQLNIDQSKTDLFSFLNTKFTQQINYKKIRFNLSKLKLNFIFHSSSNNSDKCIQMDCSEYSAIQGALSATLSNSISSLKLSIPGNCSNSSFCEFSSFDNSEKMEEGEVVQGFDKLFEGDNS</sequence>
<name>V6LRY1_9EUKA</name>
<gene>
    <name evidence="1" type="ORF">SS50377_12607</name>
</gene>
<protein>
    <submittedName>
        <fullName evidence="1">Uncharacterized protein</fullName>
    </submittedName>
</protein>
<evidence type="ECO:0000313" key="1">
    <source>
        <dbReference type="EMBL" id="EST47335.1"/>
    </source>
</evidence>
<dbReference type="AlphaFoldDB" id="V6LRY1"/>
<dbReference type="EMBL" id="KI546043">
    <property type="protein sequence ID" value="EST47335.1"/>
    <property type="molecule type" value="Genomic_DNA"/>
</dbReference>